<keyword evidence="4" id="KW-0964">Secreted</keyword>
<proteinExistence type="inferred from homology"/>
<dbReference type="InterPro" id="IPR017853">
    <property type="entry name" value="GH"/>
</dbReference>
<evidence type="ECO:0000256" key="8">
    <source>
        <dbReference type="SAM" id="SignalP"/>
    </source>
</evidence>
<keyword evidence="6" id="KW-0378">Hydrolase</keyword>
<dbReference type="InterPro" id="IPR050732">
    <property type="entry name" value="Beta-glucan_modifiers"/>
</dbReference>
<protein>
    <submittedName>
        <fullName evidence="9">Cell surface mannoprotein MP65</fullName>
    </submittedName>
</protein>
<evidence type="ECO:0000313" key="9">
    <source>
        <dbReference type="EMBL" id="KAJ6259824.1"/>
    </source>
</evidence>
<comment type="caution">
    <text evidence="9">The sequence shown here is derived from an EMBL/GenBank/DDBJ whole genome shotgun (WGS) entry which is preliminary data.</text>
</comment>
<dbReference type="AlphaFoldDB" id="A0AAD6NIR5"/>
<evidence type="ECO:0000256" key="4">
    <source>
        <dbReference type="ARBA" id="ARBA00022525"/>
    </source>
</evidence>
<evidence type="ECO:0000256" key="2">
    <source>
        <dbReference type="ARBA" id="ARBA00008773"/>
    </source>
</evidence>
<keyword evidence="10" id="KW-1185">Reference proteome</keyword>
<evidence type="ECO:0000256" key="6">
    <source>
        <dbReference type="ARBA" id="ARBA00022801"/>
    </source>
</evidence>
<comment type="similarity">
    <text evidence="2 7">Belongs to the glycosyl hydrolase 17 family.</text>
</comment>
<keyword evidence="3" id="KW-0134">Cell wall</keyword>
<dbReference type="GO" id="GO:0005576">
    <property type="term" value="C:extracellular region"/>
    <property type="evidence" value="ECO:0007669"/>
    <property type="project" value="TreeGrafter"/>
</dbReference>
<gene>
    <name evidence="9" type="ORF">Dda_5466</name>
</gene>
<dbReference type="Pfam" id="PF00332">
    <property type="entry name" value="Glyco_hydro_17"/>
    <property type="match status" value="1"/>
</dbReference>
<dbReference type="PANTHER" id="PTHR16631:SF14">
    <property type="entry name" value="FAMILY 17 GLUCOSIDASE SCW10-RELATED"/>
    <property type="match status" value="1"/>
</dbReference>
<dbReference type="GO" id="GO:0071555">
    <property type="term" value="P:cell wall organization"/>
    <property type="evidence" value="ECO:0007669"/>
    <property type="project" value="TreeGrafter"/>
</dbReference>
<dbReference type="GO" id="GO:0042973">
    <property type="term" value="F:glucan endo-1,3-beta-D-glucosidase activity"/>
    <property type="evidence" value="ECO:0007669"/>
    <property type="project" value="TreeGrafter"/>
</dbReference>
<feature type="chain" id="PRO_5042271924" evidence="8">
    <location>
        <begin position="23"/>
        <end position="328"/>
    </location>
</feature>
<keyword evidence="5 8" id="KW-0732">Signal</keyword>
<name>A0AAD6NIR5_DREDA</name>
<evidence type="ECO:0000256" key="1">
    <source>
        <dbReference type="ARBA" id="ARBA00004191"/>
    </source>
</evidence>
<evidence type="ECO:0000256" key="3">
    <source>
        <dbReference type="ARBA" id="ARBA00022512"/>
    </source>
</evidence>
<dbReference type="Proteomes" id="UP001221413">
    <property type="component" value="Unassembled WGS sequence"/>
</dbReference>
<dbReference type="PANTHER" id="PTHR16631">
    <property type="entry name" value="GLUCAN 1,3-BETA-GLUCOSIDASE"/>
    <property type="match status" value="1"/>
</dbReference>
<comment type="subcellular location">
    <subcellularLocation>
        <location evidence="1">Secreted</location>
        <location evidence="1">Cell wall</location>
    </subcellularLocation>
</comment>
<sequence>MVTLRLSVWGLAALSIFSGAYARPHHIHENGIAARDVALHKHVARDPRRKQAPVSGGKSKGWGPGMVYSPYADGGDCKSEDTMAKEINLVASKGEYGWLRIYGVDCNQVPVVVSCAAKNKMRVLLGIYDLSDEGKVADATKAIIAGVKDANKKSDKKEDDWSSIVGVSVGNEWLFNHPNDSAAKCKGLADSTRKTLRDAGFQGPVTNTDVWTIHLKNKELCGDDEIVTVNMHPFFDTSVTAQESGAFIKRHTEEIQKFCGKPVVVAETGWPTKGQPQKNAIPSPENQKTFLSEVKKNYKNYCVLSAFNEGWKKDGEYGVEKYWGVYSS</sequence>
<dbReference type="GO" id="GO:0005975">
    <property type="term" value="P:carbohydrate metabolic process"/>
    <property type="evidence" value="ECO:0007669"/>
    <property type="project" value="InterPro"/>
</dbReference>
<dbReference type="EMBL" id="JAQGDS010000006">
    <property type="protein sequence ID" value="KAJ6259824.1"/>
    <property type="molecule type" value="Genomic_DNA"/>
</dbReference>
<dbReference type="GO" id="GO:0009986">
    <property type="term" value="C:cell surface"/>
    <property type="evidence" value="ECO:0007669"/>
    <property type="project" value="TreeGrafter"/>
</dbReference>
<evidence type="ECO:0000313" key="10">
    <source>
        <dbReference type="Proteomes" id="UP001221413"/>
    </source>
</evidence>
<dbReference type="SUPFAM" id="SSF51445">
    <property type="entry name" value="(Trans)glycosidases"/>
    <property type="match status" value="1"/>
</dbReference>
<evidence type="ECO:0000256" key="7">
    <source>
        <dbReference type="RuleBase" id="RU004335"/>
    </source>
</evidence>
<organism evidence="9 10">
    <name type="scientific">Drechslerella dactyloides</name>
    <name type="common">Nematode-trapping fungus</name>
    <name type="synonym">Arthrobotrys dactyloides</name>
    <dbReference type="NCBI Taxonomy" id="74499"/>
    <lineage>
        <taxon>Eukaryota</taxon>
        <taxon>Fungi</taxon>
        <taxon>Dikarya</taxon>
        <taxon>Ascomycota</taxon>
        <taxon>Pezizomycotina</taxon>
        <taxon>Orbiliomycetes</taxon>
        <taxon>Orbiliales</taxon>
        <taxon>Orbiliaceae</taxon>
        <taxon>Drechslerella</taxon>
    </lineage>
</organism>
<dbReference type="GO" id="GO:0009277">
    <property type="term" value="C:fungal-type cell wall"/>
    <property type="evidence" value="ECO:0007669"/>
    <property type="project" value="TreeGrafter"/>
</dbReference>
<reference evidence="9" key="1">
    <citation type="submission" date="2023-01" db="EMBL/GenBank/DDBJ databases">
        <title>The chitinases involved in constricting ring structure development in the nematode-trapping fungus Drechslerella dactyloides.</title>
        <authorList>
            <person name="Wang R."/>
            <person name="Zhang L."/>
            <person name="Tang P."/>
            <person name="Li S."/>
            <person name="Liang L."/>
        </authorList>
    </citation>
    <scope>NUCLEOTIDE SEQUENCE</scope>
    <source>
        <strain evidence="9">YMF1.00031</strain>
    </source>
</reference>
<evidence type="ECO:0000256" key="5">
    <source>
        <dbReference type="ARBA" id="ARBA00022729"/>
    </source>
</evidence>
<feature type="signal peptide" evidence="8">
    <location>
        <begin position="1"/>
        <end position="22"/>
    </location>
</feature>
<dbReference type="Gene3D" id="3.20.20.80">
    <property type="entry name" value="Glycosidases"/>
    <property type="match status" value="1"/>
</dbReference>
<accession>A0AAD6NIR5</accession>
<dbReference type="InterPro" id="IPR000490">
    <property type="entry name" value="Glyco_hydro_17"/>
</dbReference>